<dbReference type="SUPFAM" id="SSF56281">
    <property type="entry name" value="Metallo-hydrolase/oxidoreductase"/>
    <property type="match status" value="1"/>
</dbReference>
<dbReference type="PANTHER" id="PTHR33835:SF1">
    <property type="entry name" value="METALLO-BETA-LACTAMASE DOMAIN-CONTAINING PROTEIN"/>
    <property type="match status" value="1"/>
</dbReference>
<dbReference type="PANTHER" id="PTHR33835">
    <property type="entry name" value="YALI0C07656P"/>
    <property type="match status" value="1"/>
</dbReference>
<dbReference type="Gene3D" id="3.60.15.10">
    <property type="entry name" value="Ribonuclease Z/Hydroxyacylglutathione hydrolase-like"/>
    <property type="match status" value="1"/>
</dbReference>
<name>A0A6A6PRF3_9PEZI</name>
<evidence type="ECO:0000313" key="1">
    <source>
        <dbReference type="EMBL" id="KAF2482376.1"/>
    </source>
</evidence>
<evidence type="ECO:0008006" key="3">
    <source>
        <dbReference type="Google" id="ProtNLM"/>
    </source>
</evidence>
<dbReference type="InterPro" id="IPR025638">
    <property type="entry name" value="DUF4336"/>
</dbReference>
<dbReference type="Proteomes" id="UP000799767">
    <property type="component" value="Unassembled WGS sequence"/>
</dbReference>
<dbReference type="Pfam" id="PF14234">
    <property type="entry name" value="DUF4336"/>
    <property type="match status" value="1"/>
</dbReference>
<organism evidence="1 2">
    <name type="scientific">Neohortaea acidophila</name>
    <dbReference type="NCBI Taxonomy" id="245834"/>
    <lineage>
        <taxon>Eukaryota</taxon>
        <taxon>Fungi</taxon>
        <taxon>Dikarya</taxon>
        <taxon>Ascomycota</taxon>
        <taxon>Pezizomycotina</taxon>
        <taxon>Dothideomycetes</taxon>
        <taxon>Dothideomycetidae</taxon>
        <taxon>Mycosphaerellales</taxon>
        <taxon>Teratosphaeriaceae</taxon>
        <taxon>Neohortaea</taxon>
    </lineage>
</organism>
<dbReference type="GeneID" id="54474736"/>
<dbReference type="AlphaFoldDB" id="A0A6A6PRF3"/>
<gene>
    <name evidence="1" type="ORF">BDY17DRAFT_298397</name>
</gene>
<dbReference type="InterPro" id="IPR036866">
    <property type="entry name" value="RibonucZ/Hydroxyglut_hydro"/>
</dbReference>
<proteinExistence type="predicted"/>
<sequence length="272" mass="30581">MINTRQMVIRKVVPTILTFSTPFDRFGRIKLGGRGTVVKLADSSLAVFSPVALTDIVKAKLREELGSTNVKYLTALDQEHHIFLESWHKEWPDAKIIAPETLPAYRDKQDYNKLPESNWNLIKKADKSSGLSVDPTFDAEFEIEYVSAHANQELVFVHKPTRTLIEADLLFNLPATEQYSRTGKSATSGVLTKFFASLNGTQGTAIWQKRFLWYAISAGDRQGFSQSVSRIAKWDFDRLIPCHGDVIETGGKGIFEKVMEWHLKSAQQSGSS</sequence>
<protein>
    <recommendedName>
        <fullName evidence="3">Beta-lactamase-like protein</fullName>
    </recommendedName>
</protein>
<keyword evidence="2" id="KW-1185">Reference proteome</keyword>
<dbReference type="EMBL" id="MU001636">
    <property type="protein sequence ID" value="KAF2482376.1"/>
    <property type="molecule type" value="Genomic_DNA"/>
</dbReference>
<dbReference type="OrthoDB" id="421671at2759"/>
<accession>A0A6A6PRF3</accession>
<dbReference type="RefSeq" id="XP_033588946.1">
    <property type="nucleotide sequence ID" value="XM_033733734.1"/>
</dbReference>
<evidence type="ECO:0000313" key="2">
    <source>
        <dbReference type="Proteomes" id="UP000799767"/>
    </source>
</evidence>
<reference evidence="1" key="1">
    <citation type="journal article" date="2020" name="Stud. Mycol.">
        <title>101 Dothideomycetes genomes: a test case for predicting lifestyles and emergence of pathogens.</title>
        <authorList>
            <person name="Haridas S."/>
            <person name="Albert R."/>
            <person name="Binder M."/>
            <person name="Bloem J."/>
            <person name="Labutti K."/>
            <person name="Salamov A."/>
            <person name="Andreopoulos B."/>
            <person name="Baker S."/>
            <person name="Barry K."/>
            <person name="Bills G."/>
            <person name="Bluhm B."/>
            <person name="Cannon C."/>
            <person name="Castanera R."/>
            <person name="Culley D."/>
            <person name="Daum C."/>
            <person name="Ezra D."/>
            <person name="Gonzalez J."/>
            <person name="Henrissat B."/>
            <person name="Kuo A."/>
            <person name="Liang C."/>
            <person name="Lipzen A."/>
            <person name="Lutzoni F."/>
            <person name="Magnuson J."/>
            <person name="Mondo S."/>
            <person name="Nolan M."/>
            <person name="Ohm R."/>
            <person name="Pangilinan J."/>
            <person name="Park H.-J."/>
            <person name="Ramirez L."/>
            <person name="Alfaro M."/>
            <person name="Sun H."/>
            <person name="Tritt A."/>
            <person name="Yoshinaga Y."/>
            <person name="Zwiers L.-H."/>
            <person name="Turgeon B."/>
            <person name="Goodwin S."/>
            <person name="Spatafora J."/>
            <person name="Crous P."/>
            <person name="Grigoriev I."/>
        </authorList>
    </citation>
    <scope>NUCLEOTIDE SEQUENCE</scope>
    <source>
        <strain evidence="1">CBS 113389</strain>
    </source>
</reference>